<dbReference type="EMBL" id="JAUJYO010000020">
    <property type="protein sequence ID" value="KAK1285920.1"/>
    <property type="molecule type" value="Genomic_DNA"/>
</dbReference>
<gene>
    <name evidence="1" type="ORF">QJS10_CPB20g00475</name>
</gene>
<dbReference type="Proteomes" id="UP001180020">
    <property type="component" value="Unassembled WGS sequence"/>
</dbReference>
<keyword evidence="2" id="KW-1185">Reference proteome</keyword>
<proteinExistence type="predicted"/>
<evidence type="ECO:0000313" key="2">
    <source>
        <dbReference type="Proteomes" id="UP001180020"/>
    </source>
</evidence>
<evidence type="ECO:0000313" key="1">
    <source>
        <dbReference type="EMBL" id="KAK1285920.1"/>
    </source>
</evidence>
<name>A0AAV9CB80_ACOCL</name>
<sequence length="111" mass="13210">MDDATDGFMKAIKWRIGDGKAIRFWHLTNFVIIWNGILDATDGFMKAIRWRVGDGKAIRFWHDHWLDYHSGGQWEILLRRTLREEDRAMLVDLHRELNEVRLEKGVSDYPI</sequence>
<organism evidence="1 2">
    <name type="scientific">Acorus calamus</name>
    <name type="common">Sweet flag</name>
    <dbReference type="NCBI Taxonomy" id="4465"/>
    <lineage>
        <taxon>Eukaryota</taxon>
        <taxon>Viridiplantae</taxon>
        <taxon>Streptophyta</taxon>
        <taxon>Embryophyta</taxon>
        <taxon>Tracheophyta</taxon>
        <taxon>Spermatophyta</taxon>
        <taxon>Magnoliopsida</taxon>
        <taxon>Liliopsida</taxon>
        <taxon>Acoraceae</taxon>
        <taxon>Acorus</taxon>
    </lineage>
</organism>
<accession>A0AAV9CB80</accession>
<dbReference type="AlphaFoldDB" id="A0AAV9CB80"/>
<reference evidence="1" key="2">
    <citation type="submission" date="2023-06" db="EMBL/GenBank/DDBJ databases">
        <authorList>
            <person name="Ma L."/>
            <person name="Liu K.-W."/>
            <person name="Li Z."/>
            <person name="Hsiao Y.-Y."/>
            <person name="Qi Y."/>
            <person name="Fu T."/>
            <person name="Tang G."/>
            <person name="Zhang D."/>
            <person name="Sun W.-H."/>
            <person name="Liu D.-K."/>
            <person name="Li Y."/>
            <person name="Chen G.-Z."/>
            <person name="Liu X.-D."/>
            <person name="Liao X.-Y."/>
            <person name="Jiang Y.-T."/>
            <person name="Yu X."/>
            <person name="Hao Y."/>
            <person name="Huang J."/>
            <person name="Zhao X.-W."/>
            <person name="Ke S."/>
            <person name="Chen Y.-Y."/>
            <person name="Wu W.-L."/>
            <person name="Hsu J.-L."/>
            <person name="Lin Y.-F."/>
            <person name="Huang M.-D."/>
            <person name="Li C.-Y."/>
            <person name="Huang L."/>
            <person name="Wang Z.-W."/>
            <person name="Zhao X."/>
            <person name="Zhong W.-Y."/>
            <person name="Peng D.-H."/>
            <person name="Ahmad S."/>
            <person name="Lan S."/>
            <person name="Zhang J.-S."/>
            <person name="Tsai W.-C."/>
            <person name="Van De Peer Y."/>
            <person name="Liu Z.-J."/>
        </authorList>
    </citation>
    <scope>NUCLEOTIDE SEQUENCE</scope>
    <source>
        <strain evidence="1">CP</strain>
        <tissue evidence="1">Leaves</tissue>
    </source>
</reference>
<reference evidence="1" key="1">
    <citation type="journal article" date="2023" name="Nat. Commun.">
        <title>Diploid and tetraploid genomes of Acorus and the evolution of monocots.</title>
        <authorList>
            <person name="Ma L."/>
            <person name="Liu K.W."/>
            <person name="Li Z."/>
            <person name="Hsiao Y.Y."/>
            <person name="Qi Y."/>
            <person name="Fu T."/>
            <person name="Tang G.D."/>
            <person name="Zhang D."/>
            <person name="Sun W.H."/>
            <person name="Liu D.K."/>
            <person name="Li Y."/>
            <person name="Chen G.Z."/>
            <person name="Liu X.D."/>
            <person name="Liao X.Y."/>
            <person name="Jiang Y.T."/>
            <person name="Yu X."/>
            <person name="Hao Y."/>
            <person name="Huang J."/>
            <person name="Zhao X.W."/>
            <person name="Ke S."/>
            <person name="Chen Y.Y."/>
            <person name="Wu W.L."/>
            <person name="Hsu J.L."/>
            <person name="Lin Y.F."/>
            <person name="Huang M.D."/>
            <person name="Li C.Y."/>
            <person name="Huang L."/>
            <person name="Wang Z.W."/>
            <person name="Zhao X."/>
            <person name="Zhong W.Y."/>
            <person name="Peng D.H."/>
            <person name="Ahmad S."/>
            <person name="Lan S."/>
            <person name="Zhang J.S."/>
            <person name="Tsai W.C."/>
            <person name="Van de Peer Y."/>
            <person name="Liu Z.J."/>
        </authorList>
    </citation>
    <scope>NUCLEOTIDE SEQUENCE</scope>
    <source>
        <strain evidence="1">CP</strain>
    </source>
</reference>
<comment type="caution">
    <text evidence="1">The sequence shown here is derived from an EMBL/GenBank/DDBJ whole genome shotgun (WGS) entry which is preliminary data.</text>
</comment>
<protein>
    <submittedName>
        <fullName evidence="1">Uncharacterized protein</fullName>
    </submittedName>
</protein>